<dbReference type="Pfam" id="PF01370">
    <property type="entry name" value="Epimerase"/>
    <property type="match status" value="1"/>
</dbReference>
<evidence type="ECO:0000313" key="4">
    <source>
        <dbReference type="Proteomes" id="UP000001887"/>
    </source>
</evidence>
<evidence type="ECO:0000259" key="2">
    <source>
        <dbReference type="Pfam" id="PF01370"/>
    </source>
</evidence>
<dbReference type="STRING" id="530564.Psta_4510"/>
<evidence type="ECO:0000313" key="3">
    <source>
        <dbReference type="EMBL" id="ADB19152.1"/>
    </source>
</evidence>
<name>D2R667_PIRSD</name>
<dbReference type="EMBL" id="CP001848">
    <property type="protein sequence ID" value="ADB19152.1"/>
    <property type="molecule type" value="Genomic_DNA"/>
</dbReference>
<reference evidence="3 4" key="1">
    <citation type="journal article" date="2009" name="Stand. Genomic Sci.">
        <title>Complete genome sequence of Pirellula staleyi type strain (ATCC 27377).</title>
        <authorList>
            <person name="Clum A."/>
            <person name="Tindall B.J."/>
            <person name="Sikorski J."/>
            <person name="Ivanova N."/>
            <person name="Mavrommatis K."/>
            <person name="Lucas S."/>
            <person name="Glavina del Rio T."/>
            <person name="Nolan M."/>
            <person name="Chen F."/>
            <person name="Tice H."/>
            <person name="Pitluck S."/>
            <person name="Cheng J.F."/>
            <person name="Chertkov O."/>
            <person name="Brettin T."/>
            <person name="Han C."/>
            <person name="Detter J.C."/>
            <person name="Kuske C."/>
            <person name="Bruce D."/>
            <person name="Goodwin L."/>
            <person name="Ovchinikova G."/>
            <person name="Pati A."/>
            <person name="Mikhailova N."/>
            <person name="Chen A."/>
            <person name="Palaniappan K."/>
            <person name="Land M."/>
            <person name="Hauser L."/>
            <person name="Chang Y.J."/>
            <person name="Jeffries C.D."/>
            <person name="Chain P."/>
            <person name="Rohde M."/>
            <person name="Goker M."/>
            <person name="Bristow J."/>
            <person name="Eisen J.A."/>
            <person name="Markowitz V."/>
            <person name="Hugenholtz P."/>
            <person name="Kyrpides N.C."/>
            <person name="Klenk H.P."/>
            <person name="Lapidus A."/>
        </authorList>
    </citation>
    <scope>NUCLEOTIDE SEQUENCE [LARGE SCALE GENOMIC DNA]</scope>
    <source>
        <strain evidence="4">ATCC 27377 / DSM 6068 / ICPB 4128</strain>
    </source>
</reference>
<proteinExistence type="inferred from homology"/>
<organism evidence="3 4">
    <name type="scientific">Pirellula staleyi (strain ATCC 27377 / DSM 6068 / ICPB 4128)</name>
    <name type="common">Pirella staleyi</name>
    <dbReference type="NCBI Taxonomy" id="530564"/>
    <lineage>
        <taxon>Bacteria</taxon>
        <taxon>Pseudomonadati</taxon>
        <taxon>Planctomycetota</taxon>
        <taxon>Planctomycetia</taxon>
        <taxon>Pirellulales</taxon>
        <taxon>Pirellulaceae</taxon>
        <taxon>Pirellula</taxon>
    </lineage>
</organism>
<dbReference type="InterPro" id="IPR020904">
    <property type="entry name" value="Sc_DH/Rdtase_CS"/>
</dbReference>
<dbReference type="InterPro" id="IPR036291">
    <property type="entry name" value="NAD(P)-bd_dom_sf"/>
</dbReference>
<dbReference type="HOGENOM" id="CLU_007383_1_7_0"/>
<dbReference type="KEGG" id="psl:Psta_4510"/>
<gene>
    <name evidence="3" type="ordered locus">Psta_4510</name>
</gene>
<dbReference type="AlphaFoldDB" id="D2R667"/>
<keyword evidence="4" id="KW-1185">Reference proteome</keyword>
<accession>D2R667</accession>
<dbReference type="SUPFAM" id="SSF51735">
    <property type="entry name" value="NAD(P)-binding Rossmann-fold domains"/>
    <property type="match status" value="1"/>
</dbReference>
<dbReference type="PROSITE" id="PS00061">
    <property type="entry name" value="ADH_SHORT"/>
    <property type="match status" value="1"/>
</dbReference>
<dbReference type="InterPro" id="IPR001509">
    <property type="entry name" value="Epimerase_deHydtase"/>
</dbReference>
<comment type="similarity">
    <text evidence="1">Belongs to the NAD(P)-dependent epimerase/dehydratase family.</text>
</comment>
<dbReference type="Gene3D" id="3.40.50.720">
    <property type="entry name" value="NAD(P)-binding Rossmann-like Domain"/>
    <property type="match status" value="1"/>
</dbReference>
<dbReference type="OrthoDB" id="258549at2"/>
<protein>
    <submittedName>
        <fullName evidence="3">NAD-dependent epimerase/dehydratase</fullName>
    </submittedName>
</protein>
<dbReference type="PANTHER" id="PTHR43000">
    <property type="entry name" value="DTDP-D-GLUCOSE 4,6-DEHYDRATASE-RELATED"/>
    <property type="match status" value="1"/>
</dbReference>
<dbReference type="Proteomes" id="UP000001887">
    <property type="component" value="Chromosome"/>
</dbReference>
<evidence type="ECO:0000256" key="1">
    <source>
        <dbReference type="ARBA" id="ARBA00007637"/>
    </source>
</evidence>
<feature type="domain" description="NAD-dependent epimerase/dehydratase" evidence="2">
    <location>
        <begin position="7"/>
        <end position="228"/>
    </location>
</feature>
<dbReference type="eggNOG" id="COG0451">
    <property type="taxonomic scope" value="Bacteria"/>
</dbReference>
<sequence>MLLPKRVLVFGGEGFIGSAVASLLRAHDCEVYSATKHSADSKLAPSTSTQLCMLSDQSTASLTALFQELRPGAIINLAAKGVTGKTATASLVDTNSLLPLRQLEAAAQAGKIPLVHTGSCFELRSSTQQKLLTETSDLRPRTAYAATKAAASLLLPILASEYETTAVVLRLFGVYGPGEADSRLLPQLIDSLSSHQPMALTSGRQIRDLCYIDDVAQAIVLATSQASALPRGSAPVWQVSTGIGTSIKRVAITTARLLHAPVSLLRFGEIPDRAGEPRRLVGSHQALSQATGWAPSVSLRCGIQRTIEARLARSPLVAKAS</sequence>